<keyword evidence="7" id="KW-0963">Cytoplasm</keyword>
<comment type="function">
    <text evidence="7">E1-like activating enzyme involved in the 2 ubiquitin-like systems required for cytoplasm to vacuole transport (Cvt) and autophagy. Activates ATG12 for its conjugation with ATG5 and ATG8 for its conjugation with phosphatidylethanolamine. Both systems are needed for the ATG8 association to Cvt vesicles and autophagosomes membranes. Autophagy is essential for maintenance of amino acid levels and protein synthesis under nitrogen starvation. Required for selective autophagic degradation of the nucleus (nucleophagy) as well as for mitophagy which contributes to regulate mitochondrial quantity and quality by eliminating the mitochondria to a basal level to fulfill cellular energy requirements and preventing excess ROS production.</text>
</comment>
<keyword evidence="4 7" id="KW-0653">Protein transport</keyword>
<dbReference type="FunFam" id="3.40.140.70:FF:000001">
    <property type="entry name" value="Ubiquitin-like modifier-activating enzyme atg7"/>
    <property type="match status" value="1"/>
</dbReference>
<keyword evidence="5 7" id="KW-0072">Autophagy</keyword>
<protein>
    <recommendedName>
        <fullName evidence="2 7">Ubiquitin-like modifier-activating enzyme ATG7</fullName>
    </recommendedName>
    <alternativeName>
        <fullName evidence="7">Autophagy-related protein 7</fullName>
    </alternativeName>
</protein>
<dbReference type="Gene3D" id="3.40.140.70">
    <property type="entry name" value="Ubiquitin-like modifier-activating enzyme ATG7 N-terminal domain"/>
    <property type="match status" value="1"/>
</dbReference>
<dbReference type="Gene3D" id="3.40.140.100">
    <property type="entry name" value="Ubiquitin-like modifier-activating enzyme ATG7 C-terminal domain"/>
    <property type="match status" value="1"/>
</dbReference>
<dbReference type="InterPro" id="IPR035985">
    <property type="entry name" value="Ubiquitin-activating_enz"/>
</dbReference>
<dbReference type="STRING" id="1093900.A0A507B978"/>
<evidence type="ECO:0000256" key="2">
    <source>
        <dbReference type="ARBA" id="ARBA00017647"/>
    </source>
</evidence>
<evidence type="ECO:0000313" key="12">
    <source>
        <dbReference type="Proteomes" id="UP000319257"/>
    </source>
</evidence>
<evidence type="ECO:0000256" key="4">
    <source>
        <dbReference type="ARBA" id="ARBA00022927"/>
    </source>
</evidence>
<reference evidence="11 12" key="1">
    <citation type="submission" date="2019-06" db="EMBL/GenBank/DDBJ databases">
        <title>Draft genome sequence of the filamentous fungus Phialemoniopsis curvata isolated from diesel fuel.</title>
        <authorList>
            <person name="Varaljay V.A."/>
            <person name="Lyon W.J."/>
            <person name="Crouch A.L."/>
            <person name="Drake C.E."/>
            <person name="Hollomon J.M."/>
            <person name="Nadeau L.J."/>
            <person name="Nunn H.S."/>
            <person name="Stevenson B.S."/>
            <person name="Bojanowski C.L."/>
            <person name="Crookes-Goodson W.J."/>
        </authorList>
    </citation>
    <scope>NUCLEOTIDE SEQUENCE [LARGE SCALE GENOMIC DNA]</scope>
    <source>
        <strain evidence="11 12">D216</strain>
    </source>
</reference>
<evidence type="ECO:0000259" key="10">
    <source>
        <dbReference type="Pfam" id="PF16420"/>
    </source>
</evidence>
<keyword evidence="12" id="KW-1185">Reference proteome</keyword>
<name>A0A507B978_9PEZI</name>
<dbReference type="CDD" id="cd01486">
    <property type="entry name" value="Apg7"/>
    <property type="match status" value="1"/>
</dbReference>
<evidence type="ECO:0000256" key="8">
    <source>
        <dbReference type="SAM" id="MobiDB-lite"/>
    </source>
</evidence>
<comment type="subcellular location">
    <subcellularLocation>
        <location evidence="7">Cytoplasm</location>
    </subcellularLocation>
    <subcellularLocation>
        <location evidence="7">Preautophagosomal structure</location>
    </subcellularLocation>
</comment>
<dbReference type="AlphaFoldDB" id="A0A507B978"/>
<feature type="region of interest" description="Disordered" evidence="8">
    <location>
        <begin position="203"/>
        <end position="235"/>
    </location>
</feature>
<dbReference type="GO" id="GO:0019778">
    <property type="term" value="F:Atg12 activating enzyme activity"/>
    <property type="evidence" value="ECO:0007669"/>
    <property type="project" value="TreeGrafter"/>
</dbReference>
<dbReference type="PANTHER" id="PTHR10953">
    <property type="entry name" value="UBIQUITIN-ACTIVATING ENZYME E1"/>
    <property type="match status" value="1"/>
</dbReference>
<feature type="compositionally biased region" description="Acidic residues" evidence="8">
    <location>
        <begin position="212"/>
        <end position="235"/>
    </location>
</feature>
<keyword evidence="3 7" id="KW-0813">Transport</keyword>
<feature type="active site" description="Glycyl thioester intermediate" evidence="6">
    <location>
        <position position="578"/>
    </location>
</feature>
<accession>A0A507B978</accession>
<feature type="domain" description="THIF-type NAD/FAD binding fold" evidence="9">
    <location>
        <begin position="376"/>
        <end position="610"/>
    </location>
</feature>
<comment type="caution">
    <text evidence="11">The sequence shown here is derived from an EMBL/GenBank/DDBJ whole genome shotgun (WGS) entry which is preliminary data.</text>
</comment>
<comment type="subunit">
    <text evidence="7">Homodimer.</text>
</comment>
<evidence type="ECO:0000259" key="9">
    <source>
        <dbReference type="Pfam" id="PF00899"/>
    </source>
</evidence>
<dbReference type="GO" id="GO:0015031">
    <property type="term" value="P:protein transport"/>
    <property type="evidence" value="ECO:0007669"/>
    <property type="project" value="UniProtKB-UniRule"/>
</dbReference>
<dbReference type="GO" id="GO:0032446">
    <property type="term" value="P:protein modification by small protein conjugation"/>
    <property type="evidence" value="ECO:0007669"/>
    <property type="project" value="TreeGrafter"/>
</dbReference>
<dbReference type="SUPFAM" id="SSF69572">
    <property type="entry name" value="Activating enzymes of the ubiquitin-like proteins"/>
    <property type="match status" value="1"/>
</dbReference>
<evidence type="ECO:0000256" key="3">
    <source>
        <dbReference type="ARBA" id="ARBA00022448"/>
    </source>
</evidence>
<dbReference type="RefSeq" id="XP_030997417.1">
    <property type="nucleotide sequence ID" value="XM_031138349.1"/>
</dbReference>
<dbReference type="NCBIfam" id="TIGR01381">
    <property type="entry name" value="E1_like_apg7"/>
    <property type="match status" value="1"/>
</dbReference>
<dbReference type="Proteomes" id="UP000319257">
    <property type="component" value="Unassembled WGS sequence"/>
</dbReference>
<evidence type="ECO:0000256" key="7">
    <source>
        <dbReference type="RuleBase" id="RU366022"/>
    </source>
</evidence>
<feature type="domain" description="Ubiquitin-like modifier-activating enzyme Atg7 N-terminal" evidence="10">
    <location>
        <begin position="4"/>
        <end position="359"/>
    </location>
</feature>
<dbReference type="InterPro" id="IPR045886">
    <property type="entry name" value="ThiF/MoeB/HesA"/>
</dbReference>
<dbReference type="InterPro" id="IPR006285">
    <property type="entry name" value="Atg7"/>
</dbReference>
<evidence type="ECO:0000313" key="11">
    <source>
        <dbReference type="EMBL" id="TPX15706.1"/>
    </source>
</evidence>
<gene>
    <name evidence="11" type="ORF">E0L32_000040</name>
</gene>
<organism evidence="11 12">
    <name type="scientific">Thyridium curvatum</name>
    <dbReference type="NCBI Taxonomy" id="1093900"/>
    <lineage>
        <taxon>Eukaryota</taxon>
        <taxon>Fungi</taxon>
        <taxon>Dikarya</taxon>
        <taxon>Ascomycota</taxon>
        <taxon>Pezizomycotina</taxon>
        <taxon>Sordariomycetes</taxon>
        <taxon>Sordariomycetidae</taxon>
        <taxon>Thyridiales</taxon>
        <taxon>Thyridiaceae</taxon>
        <taxon>Thyridium</taxon>
    </lineage>
</organism>
<dbReference type="GO" id="GO:0006995">
    <property type="term" value="P:cellular response to nitrogen starvation"/>
    <property type="evidence" value="ECO:0007669"/>
    <property type="project" value="TreeGrafter"/>
</dbReference>
<dbReference type="InterPro" id="IPR042522">
    <property type="entry name" value="Atg7_N_1"/>
</dbReference>
<dbReference type="Gene3D" id="3.40.50.720">
    <property type="entry name" value="NAD(P)-binding Rossmann-like Domain"/>
    <property type="match status" value="1"/>
</dbReference>
<dbReference type="FunFam" id="3.40.50.720:FF:000243">
    <property type="entry name" value="Ubiquitin-like modifier-activating enzyme ATG7"/>
    <property type="match status" value="1"/>
</dbReference>
<dbReference type="FunCoup" id="A0A507B978">
    <property type="interactions" value="726"/>
</dbReference>
<comment type="similarity">
    <text evidence="1 7">Belongs to the ATG7 family.</text>
</comment>
<dbReference type="EMBL" id="SKBQ01000001">
    <property type="protein sequence ID" value="TPX15706.1"/>
    <property type="molecule type" value="Genomic_DNA"/>
</dbReference>
<dbReference type="GO" id="GO:0000407">
    <property type="term" value="C:phagophore assembly site"/>
    <property type="evidence" value="ECO:0007669"/>
    <property type="project" value="UniProtKB-SubCell"/>
</dbReference>
<evidence type="ECO:0000256" key="5">
    <source>
        <dbReference type="ARBA" id="ARBA00023006"/>
    </source>
</evidence>
<dbReference type="InterPro" id="IPR032197">
    <property type="entry name" value="Atg7_N"/>
</dbReference>
<dbReference type="PANTHER" id="PTHR10953:SF3">
    <property type="entry name" value="UBIQUITIN-LIKE MODIFIER-ACTIVATING ENZYME ATG7"/>
    <property type="match status" value="1"/>
</dbReference>
<proteinExistence type="inferred from homology"/>
<dbReference type="Pfam" id="PF00899">
    <property type="entry name" value="ThiF"/>
    <property type="match status" value="1"/>
</dbReference>
<dbReference type="GO" id="GO:0034727">
    <property type="term" value="P:piecemeal microautophagy of the nucleus"/>
    <property type="evidence" value="ECO:0007669"/>
    <property type="project" value="TreeGrafter"/>
</dbReference>
<sequence>MAGLQFATFSSQIELPFYTSLFASKLDHDKLDDSARYVLGLYEAKGEKDPTESTRMQLFANALTSNTVPLHMQRAEGIIRNFNTIEDFKQADKAAILQTAGRQIWDAIKDGTIYEIPSLLSSFNIISFADLKKYKFTYWVAYPALHSDPQWKRVGDIGKLTLAESGKLNEQYTTFRYANDVRQRGFFLAKKVSKAELAKQKEAAKRAKRSDEEDDDESRYHDDDGDDDDGGFEDDDDDGLDFKWVVGCLRDFEKGFFDGVEEKDRFVGFVDSSSYPENPSWPLRNLLVLIRQRFHMTKVQILCYRDTRETRHESRSIILPLAMEDVDELEISTMPKITGWERNAAGKLAARVVNLGEYMDPNRLADQAVDLNLKLMKWRLTPTLDLDVIKNTRCLLLGSGTLGSYVSRNLMGWGVRKITFVDNGSVSFSNPVRQPLFEFKDCLKGGAPKALRAAEALQQIFPGVESEGHVLSVPMLGHPIVDEAKTKKDFEKLEELMDDHDVIFLLMDTRESRWLPTVMGKAKGKIVMNAALGFDTFVVMRHGAAPKDGSEDTLGCYFCNDVVAPADSVKDQTLDQQCTVTRPGVATIASALLVELMTSILQHPQKHYAAAPVAKADSSFERDPEDHALGIVPHQIRGFLANFHNMLIRGQSYPNCSACSKPILDAFKQDSWGFVKRALENRDYVAEVSGLKEIQERAEAMAADLEWSEEEGTSDGEAVVL</sequence>
<keyword evidence="7" id="KW-0833">Ubl conjugation pathway</keyword>
<evidence type="ECO:0000256" key="1">
    <source>
        <dbReference type="ARBA" id="ARBA00010931"/>
    </source>
</evidence>
<dbReference type="GeneID" id="41967487"/>
<dbReference type="InParanoid" id="A0A507B978"/>
<dbReference type="InterPro" id="IPR000594">
    <property type="entry name" value="ThiF_NAD_FAD-bd"/>
</dbReference>
<dbReference type="GO" id="GO:0000422">
    <property type="term" value="P:autophagy of mitochondrion"/>
    <property type="evidence" value="ECO:0007669"/>
    <property type="project" value="TreeGrafter"/>
</dbReference>
<dbReference type="InterPro" id="IPR042523">
    <property type="entry name" value="Atg7_N_2"/>
</dbReference>
<evidence type="ECO:0000256" key="6">
    <source>
        <dbReference type="PIRSR" id="PIRSR606285-1"/>
    </source>
</evidence>
<dbReference type="GO" id="GO:0000045">
    <property type="term" value="P:autophagosome assembly"/>
    <property type="evidence" value="ECO:0007669"/>
    <property type="project" value="TreeGrafter"/>
</dbReference>
<dbReference type="OrthoDB" id="338614at2759"/>
<dbReference type="Pfam" id="PF16420">
    <property type="entry name" value="ATG7_N"/>
    <property type="match status" value="1"/>
</dbReference>
<dbReference type="GO" id="GO:0019779">
    <property type="term" value="F:Atg8 activating enzyme activity"/>
    <property type="evidence" value="ECO:0007669"/>
    <property type="project" value="TreeGrafter"/>
</dbReference>